<feature type="signal peptide" evidence="2">
    <location>
        <begin position="1"/>
        <end position="29"/>
    </location>
</feature>
<keyword evidence="5" id="KW-1185">Reference proteome</keyword>
<dbReference type="PANTHER" id="PTHR10963:SF24">
    <property type="entry name" value="GLYCOSIDASE C21B10.07-RELATED"/>
    <property type="match status" value="1"/>
</dbReference>
<reference evidence="4" key="1">
    <citation type="submission" date="2013-11" db="EMBL/GenBank/DDBJ databases">
        <title>Genome sequence of the fusiform rust pathogen reveals effectors for host alternation and coevolution with pine.</title>
        <authorList>
            <consortium name="DOE Joint Genome Institute"/>
            <person name="Smith K."/>
            <person name="Pendleton A."/>
            <person name="Kubisiak T."/>
            <person name="Anderson C."/>
            <person name="Salamov A."/>
            <person name="Aerts A."/>
            <person name="Riley R."/>
            <person name="Clum A."/>
            <person name="Lindquist E."/>
            <person name="Ence D."/>
            <person name="Campbell M."/>
            <person name="Kronenberg Z."/>
            <person name="Feau N."/>
            <person name="Dhillon B."/>
            <person name="Hamelin R."/>
            <person name="Burleigh J."/>
            <person name="Smith J."/>
            <person name="Yandell M."/>
            <person name="Nelson C."/>
            <person name="Grigoriev I."/>
            <person name="Davis J."/>
        </authorList>
    </citation>
    <scope>NUCLEOTIDE SEQUENCE</scope>
    <source>
        <strain evidence="4">G11</strain>
    </source>
</reference>
<evidence type="ECO:0000313" key="4">
    <source>
        <dbReference type="EMBL" id="KAG0145237.1"/>
    </source>
</evidence>
<dbReference type="Pfam" id="PF26113">
    <property type="entry name" value="GH16_XgeA"/>
    <property type="match status" value="1"/>
</dbReference>
<gene>
    <name evidence="4" type="ORF">CROQUDRAFT_78994</name>
</gene>
<dbReference type="InterPro" id="IPR013320">
    <property type="entry name" value="ConA-like_dom_sf"/>
</dbReference>
<evidence type="ECO:0000256" key="1">
    <source>
        <dbReference type="SAM" id="MobiDB-lite"/>
    </source>
</evidence>
<dbReference type="GO" id="GO:0004553">
    <property type="term" value="F:hydrolase activity, hydrolyzing O-glycosyl compounds"/>
    <property type="evidence" value="ECO:0007669"/>
    <property type="project" value="InterPro"/>
</dbReference>
<feature type="domain" description="GH16" evidence="3">
    <location>
        <begin position="37"/>
        <end position="302"/>
    </location>
</feature>
<organism evidence="4 5">
    <name type="scientific">Cronartium quercuum f. sp. fusiforme G11</name>
    <dbReference type="NCBI Taxonomy" id="708437"/>
    <lineage>
        <taxon>Eukaryota</taxon>
        <taxon>Fungi</taxon>
        <taxon>Dikarya</taxon>
        <taxon>Basidiomycota</taxon>
        <taxon>Pucciniomycotina</taxon>
        <taxon>Pucciniomycetes</taxon>
        <taxon>Pucciniales</taxon>
        <taxon>Coleosporiaceae</taxon>
        <taxon>Cronartium</taxon>
    </lineage>
</organism>
<feature type="compositionally biased region" description="Polar residues" evidence="1">
    <location>
        <begin position="269"/>
        <end position="288"/>
    </location>
</feature>
<proteinExistence type="predicted"/>
<dbReference type="InterPro" id="IPR050546">
    <property type="entry name" value="Glycosyl_Hydrlase_16"/>
</dbReference>
<dbReference type="EMBL" id="MU167280">
    <property type="protein sequence ID" value="KAG0145237.1"/>
    <property type="molecule type" value="Genomic_DNA"/>
</dbReference>
<evidence type="ECO:0000256" key="2">
    <source>
        <dbReference type="SAM" id="SignalP"/>
    </source>
</evidence>
<comment type="caution">
    <text evidence="4">The sequence shown here is derived from an EMBL/GenBank/DDBJ whole genome shotgun (WGS) entry which is preliminary data.</text>
</comment>
<keyword evidence="2" id="KW-0732">Signal</keyword>
<evidence type="ECO:0000259" key="3">
    <source>
        <dbReference type="PROSITE" id="PS51762"/>
    </source>
</evidence>
<dbReference type="OrthoDB" id="192832at2759"/>
<dbReference type="PROSITE" id="PS51762">
    <property type="entry name" value="GH16_2"/>
    <property type="match status" value="1"/>
</dbReference>
<dbReference type="PANTHER" id="PTHR10963">
    <property type="entry name" value="GLYCOSYL HYDROLASE-RELATED"/>
    <property type="match status" value="1"/>
</dbReference>
<evidence type="ECO:0000313" key="5">
    <source>
        <dbReference type="Proteomes" id="UP000886653"/>
    </source>
</evidence>
<dbReference type="SUPFAM" id="SSF49899">
    <property type="entry name" value="Concanavalin A-like lectins/glucanases"/>
    <property type="match status" value="1"/>
</dbReference>
<dbReference type="Gene3D" id="2.60.120.200">
    <property type="match status" value="1"/>
</dbReference>
<feature type="region of interest" description="Disordered" evidence="1">
    <location>
        <begin position="264"/>
        <end position="288"/>
    </location>
</feature>
<feature type="chain" id="PRO_5040298097" description="GH16 domain-containing protein" evidence="2">
    <location>
        <begin position="30"/>
        <end position="361"/>
    </location>
</feature>
<dbReference type="Proteomes" id="UP000886653">
    <property type="component" value="Unassembled WGS sequence"/>
</dbReference>
<sequence>MRTISSLSSPSKFTILLALIACFGHFADAKKHKKATQHTKKAPSSYGSSDGKTWKVKSQATGHDILNFFNFETSNQGSQGGSAGYVDLQEGYRSSMVGDKDGVLYLGVDTTPYAPSRKSLRLSSKDTLSAGTLVVVDVLHMPAACGAWPALWTVARDGEWPQKGEIDIVEGVNLFTQNSMSVHTKPGFWMKTAGFLATFMLGGDQQANCDVSATNDQGCGLRDTNKKSFGEPYNAGKGGYHVLEWTNDAINVYFFPRGSEPADIASGRPSKSSSWGQPSAKFQGSGGQSTADYFQEHVLVVNTNLCGQWPEGVWNADASYAGQSESCAAITGYATCQEFITNGGSKLGEAYWALKSIKVYE</sequence>
<feature type="region of interest" description="Disordered" evidence="1">
    <location>
        <begin position="34"/>
        <end position="53"/>
    </location>
</feature>
<protein>
    <recommendedName>
        <fullName evidence="3">GH16 domain-containing protein</fullName>
    </recommendedName>
</protein>
<name>A0A9P6TAH9_9BASI</name>
<dbReference type="GO" id="GO:0009251">
    <property type="term" value="P:glucan catabolic process"/>
    <property type="evidence" value="ECO:0007669"/>
    <property type="project" value="TreeGrafter"/>
</dbReference>
<accession>A0A9P6TAH9</accession>
<dbReference type="InterPro" id="IPR000757">
    <property type="entry name" value="Beta-glucanase-like"/>
</dbReference>
<dbReference type="AlphaFoldDB" id="A0A9P6TAH9"/>